<evidence type="ECO:0000259" key="2">
    <source>
        <dbReference type="Pfam" id="PF22725"/>
    </source>
</evidence>
<dbReference type="InterPro" id="IPR036291">
    <property type="entry name" value="NAD(P)-bd_dom_sf"/>
</dbReference>
<dbReference type="RefSeq" id="WP_327792332.1">
    <property type="nucleotide sequence ID" value="NZ_JADQAZ010000001.1"/>
</dbReference>
<feature type="domain" description="Gfo/Idh/MocA-like oxidoreductase N-terminal" evidence="1">
    <location>
        <begin position="6"/>
        <end position="122"/>
    </location>
</feature>
<dbReference type="PANTHER" id="PTHR43377">
    <property type="entry name" value="BILIVERDIN REDUCTASE A"/>
    <property type="match status" value="1"/>
</dbReference>
<evidence type="ECO:0000259" key="1">
    <source>
        <dbReference type="Pfam" id="PF01408"/>
    </source>
</evidence>
<name>A0AAP2CM87_9RHOB</name>
<accession>A0AAP2CM87</accession>
<evidence type="ECO:0000313" key="4">
    <source>
        <dbReference type="Proteomes" id="UP001315686"/>
    </source>
</evidence>
<protein>
    <submittedName>
        <fullName evidence="3">Gfo/Idh/MocA family oxidoreductase</fullName>
    </submittedName>
</protein>
<reference evidence="3 4" key="1">
    <citation type="journal article" date="2021" name="Arch. Microbiol.">
        <title>Harenicola maris gen. nov., sp. nov. isolated from the Sea of Japan shallow sediments.</title>
        <authorList>
            <person name="Romanenko L.A."/>
            <person name="Kurilenko V.V."/>
            <person name="Chernysheva N.Y."/>
            <person name="Tekutyeva L.A."/>
            <person name="Velansky P.V."/>
            <person name="Svetashev V.I."/>
            <person name="Isaeva M.P."/>
        </authorList>
    </citation>
    <scope>NUCLEOTIDE SEQUENCE [LARGE SCALE GENOMIC DNA]</scope>
    <source>
        <strain evidence="3 4">KMM 3653</strain>
    </source>
</reference>
<dbReference type="Gene3D" id="3.40.50.720">
    <property type="entry name" value="NAD(P)-binding Rossmann-like Domain"/>
    <property type="match status" value="1"/>
</dbReference>
<dbReference type="Proteomes" id="UP001315686">
    <property type="component" value="Unassembled WGS sequence"/>
</dbReference>
<dbReference type="InterPro" id="IPR055170">
    <property type="entry name" value="GFO_IDH_MocA-like_dom"/>
</dbReference>
<dbReference type="SUPFAM" id="SSF55347">
    <property type="entry name" value="Glyceraldehyde-3-phosphate dehydrogenase-like, C-terminal domain"/>
    <property type="match status" value="1"/>
</dbReference>
<feature type="domain" description="GFO/IDH/MocA-like oxidoreductase" evidence="2">
    <location>
        <begin position="136"/>
        <end position="257"/>
    </location>
</feature>
<dbReference type="SUPFAM" id="SSF51735">
    <property type="entry name" value="NAD(P)-binding Rossmann-fold domains"/>
    <property type="match status" value="1"/>
</dbReference>
<dbReference type="GO" id="GO:0000166">
    <property type="term" value="F:nucleotide binding"/>
    <property type="evidence" value="ECO:0007669"/>
    <property type="project" value="InterPro"/>
</dbReference>
<comment type="caution">
    <text evidence="3">The sequence shown here is derived from an EMBL/GenBank/DDBJ whole genome shotgun (WGS) entry which is preliminary data.</text>
</comment>
<proteinExistence type="predicted"/>
<sequence length="342" mass="35681">MEKMAAVLIGAGMIGESHVRALSGLRDQIGLAAVVTRRPEGAMYLAEHYAGERPVFTADLEAVLADPAVRMVIVATPPSVRIDLIAAIAAAGKHVLLEKPVARNLAEAEEVVKICADAGVSLGMVLQHRASLPAKAAAELVAGGTLGALGHVEIIAQLWRDQSYYDELGRGTYARDGGGVLLTQAIHSIDLALSLTSPVSEVQAMTCATPLHQLEAEDMAVVGLRFACGAAGSLVASTASFPGADEMVKLHFSHGSLAIGRRRLDIHWRDGRHEVVGYGIGDAGPSPENYIWHQGVIADFAEAITQGSAPMATGEAALAAHRLIDAIERSSRSGAKVMVGAA</sequence>
<dbReference type="PANTHER" id="PTHR43377:SF1">
    <property type="entry name" value="BILIVERDIN REDUCTASE A"/>
    <property type="match status" value="1"/>
</dbReference>
<dbReference type="Pfam" id="PF22725">
    <property type="entry name" value="GFO_IDH_MocA_C3"/>
    <property type="match status" value="1"/>
</dbReference>
<organism evidence="3 4">
    <name type="scientific">Harenicola maris</name>
    <dbReference type="NCBI Taxonomy" id="2841044"/>
    <lineage>
        <taxon>Bacteria</taxon>
        <taxon>Pseudomonadati</taxon>
        <taxon>Pseudomonadota</taxon>
        <taxon>Alphaproteobacteria</taxon>
        <taxon>Rhodobacterales</taxon>
        <taxon>Paracoccaceae</taxon>
        <taxon>Harenicola</taxon>
    </lineage>
</organism>
<dbReference type="Gene3D" id="3.30.360.10">
    <property type="entry name" value="Dihydrodipicolinate Reductase, domain 2"/>
    <property type="match status" value="1"/>
</dbReference>
<dbReference type="Pfam" id="PF01408">
    <property type="entry name" value="GFO_IDH_MocA"/>
    <property type="match status" value="1"/>
</dbReference>
<dbReference type="EMBL" id="JADQAZ010000001">
    <property type="protein sequence ID" value="MBT0956120.1"/>
    <property type="molecule type" value="Genomic_DNA"/>
</dbReference>
<keyword evidence="4" id="KW-1185">Reference proteome</keyword>
<dbReference type="InterPro" id="IPR000683">
    <property type="entry name" value="Gfo/Idh/MocA-like_OxRdtase_N"/>
</dbReference>
<evidence type="ECO:0000313" key="3">
    <source>
        <dbReference type="EMBL" id="MBT0956120.1"/>
    </source>
</evidence>
<dbReference type="InterPro" id="IPR051450">
    <property type="entry name" value="Gfo/Idh/MocA_Oxidoreductases"/>
</dbReference>
<gene>
    <name evidence="3" type="ORF">IV417_01870</name>
</gene>
<dbReference type="AlphaFoldDB" id="A0AAP2CM87"/>